<feature type="transmembrane region" description="Helical" evidence="1">
    <location>
        <begin position="318"/>
        <end position="338"/>
    </location>
</feature>
<dbReference type="Proteomes" id="UP000078492">
    <property type="component" value="Unassembled WGS sequence"/>
</dbReference>
<sequence>MVTVSFPSCNCFTRVTICAFKELSATEAVSDDVFEYVQASVSFISPSVSFTMILGTFCICVANFRSFSNLAASDMISASEMEIASAVSFRCSNSDSATLSSVFISFNEEFSLSDIRVISKSPSKVFSVDFSAFRFSFELSCNKEISITFDCTSFKLASVDSSTDFTFSSIIGVTLSSIDSFDSTDIFTVSSSLENDIASDVFLSTSSVSSTLNLFIFSVMLLELSHEIGTECNSSNLLDAVSSISDLSDIEGNCLTDSSCSTGVNISPVCPRTSSCMQTFVSSESLILVESFCIVKFLEHKSEFSSLNKLKFHWKIDVLILFLQLYPLLFQYYFYFVLFSCISKTCDVLLQLESSDSFIFGSSILLSTFSTFTFNSSEIVTSAVLFNFEDVSVVGSNISVTTELSFSYCFGETSGSEVSIETESDVVSFGKSLTSVSSESSELYASPISCKLLLMLPTFHLLSSQQHFSPWQFLVQYHHLTSIFVFSETLSSVVIDDSACVLLLQARSDIPCCSSWMLSVHFSDTILDSVLGKSILSVLVIQTVLEVGLCIVELRCITGFKLSNCKVGSIFDSVIICERAAISLSRVESPICSPDCTPMISLISIMLRASVSYVSVSLSTPYGA</sequence>
<keyword evidence="1" id="KW-1133">Transmembrane helix</keyword>
<protein>
    <submittedName>
        <fullName evidence="2">Uncharacterized protein</fullName>
    </submittedName>
</protein>
<keyword evidence="1" id="KW-0472">Membrane</keyword>
<evidence type="ECO:0000313" key="3">
    <source>
        <dbReference type="Proteomes" id="UP000078492"/>
    </source>
</evidence>
<proteinExistence type="predicted"/>
<organism evidence="2 3">
    <name type="scientific">Trachymyrmex cornetzi</name>
    <dbReference type="NCBI Taxonomy" id="471704"/>
    <lineage>
        <taxon>Eukaryota</taxon>
        <taxon>Metazoa</taxon>
        <taxon>Ecdysozoa</taxon>
        <taxon>Arthropoda</taxon>
        <taxon>Hexapoda</taxon>
        <taxon>Insecta</taxon>
        <taxon>Pterygota</taxon>
        <taxon>Neoptera</taxon>
        <taxon>Endopterygota</taxon>
        <taxon>Hymenoptera</taxon>
        <taxon>Apocrita</taxon>
        <taxon>Aculeata</taxon>
        <taxon>Formicoidea</taxon>
        <taxon>Formicidae</taxon>
        <taxon>Myrmicinae</taxon>
        <taxon>Trachymyrmex</taxon>
    </lineage>
</organism>
<dbReference type="EMBL" id="KQ980204">
    <property type="protein sequence ID" value="KYN17253.1"/>
    <property type="molecule type" value="Genomic_DNA"/>
</dbReference>
<accession>A0A195DWI7</accession>
<keyword evidence="3" id="KW-1185">Reference proteome</keyword>
<evidence type="ECO:0000313" key="2">
    <source>
        <dbReference type="EMBL" id="KYN17253.1"/>
    </source>
</evidence>
<gene>
    <name evidence="2" type="ORF">ALC57_10473</name>
</gene>
<dbReference type="AlphaFoldDB" id="A0A195DWI7"/>
<name>A0A195DWI7_9HYME</name>
<keyword evidence="1" id="KW-0812">Transmembrane</keyword>
<evidence type="ECO:0000256" key="1">
    <source>
        <dbReference type="SAM" id="Phobius"/>
    </source>
</evidence>
<reference evidence="2 3" key="1">
    <citation type="submission" date="2015-09" db="EMBL/GenBank/DDBJ databases">
        <title>Trachymyrmex cornetzi WGS genome.</title>
        <authorList>
            <person name="Nygaard S."/>
            <person name="Hu H."/>
            <person name="Boomsma J."/>
            <person name="Zhang G."/>
        </authorList>
    </citation>
    <scope>NUCLEOTIDE SEQUENCE [LARGE SCALE GENOMIC DNA]</scope>
    <source>
        <strain evidence="2">Tcor2-1</strain>
        <tissue evidence="2">Whole body</tissue>
    </source>
</reference>